<proteinExistence type="predicted"/>
<feature type="domain" description="DUF8076" evidence="1">
    <location>
        <begin position="1"/>
        <end position="130"/>
    </location>
</feature>
<evidence type="ECO:0000313" key="3">
    <source>
        <dbReference type="Proteomes" id="UP000070155"/>
    </source>
</evidence>
<sequence>MEEGFHIIEKSSVKERDLPIFKKMSIVNWIKNIRNEGFNQFESYTVVGLEDLLEKISNPQDFSEKLRKILIDQSNYLVSTGNIFQFLIDNSIGVWEKNPTVKTASGEVIDLSAIFGELERKDVNWFYQQLNIQS</sequence>
<accession>A0A133UN54</accession>
<reference evidence="2 3" key="1">
    <citation type="journal article" date="2016" name="Sci. Rep.">
        <title>Metabolic traits of an uncultured archaeal lineage -MSBL1- from brine pools of the Red Sea.</title>
        <authorList>
            <person name="Mwirichia R."/>
            <person name="Alam I."/>
            <person name="Rashid M."/>
            <person name="Vinu M."/>
            <person name="Ba-Alawi W."/>
            <person name="Anthony Kamau A."/>
            <person name="Kamanda Ngugi D."/>
            <person name="Goker M."/>
            <person name="Klenk H.P."/>
            <person name="Bajic V."/>
            <person name="Stingl U."/>
        </authorList>
    </citation>
    <scope>NUCLEOTIDE SEQUENCE [LARGE SCALE GENOMIC DNA]</scope>
    <source>
        <strain evidence="2">SCGC-AAA259I07</strain>
    </source>
</reference>
<dbReference type="Proteomes" id="UP000070155">
    <property type="component" value="Unassembled WGS sequence"/>
</dbReference>
<keyword evidence="3" id="KW-1185">Reference proteome</keyword>
<comment type="caution">
    <text evidence="2">The sequence shown here is derived from an EMBL/GenBank/DDBJ whole genome shotgun (WGS) entry which is preliminary data.</text>
</comment>
<name>A0A133UN54_9EURY</name>
<dbReference type="AlphaFoldDB" id="A0A133UN54"/>
<dbReference type="InterPro" id="IPR058389">
    <property type="entry name" value="DUF8076"/>
</dbReference>
<protein>
    <recommendedName>
        <fullName evidence="1">DUF8076 domain-containing protein</fullName>
    </recommendedName>
</protein>
<organism evidence="2 3">
    <name type="scientific">candidate division MSBL1 archaeon SCGC-AAA259I07</name>
    <dbReference type="NCBI Taxonomy" id="1698266"/>
    <lineage>
        <taxon>Archaea</taxon>
        <taxon>Methanobacteriati</taxon>
        <taxon>Methanobacteriota</taxon>
        <taxon>candidate division MSBL1</taxon>
    </lineage>
</organism>
<evidence type="ECO:0000259" key="1">
    <source>
        <dbReference type="Pfam" id="PF26277"/>
    </source>
</evidence>
<gene>
    <name evidence="2" type="ORF">AKJ36_00075</name>
</gene>
<evidence type="ECO:0000313" key="2">
    <source>
        <dbReference type="EMBL" id="KXA95577.1"/>
    </source>
</evidence>
<dbReference type="EMBL" id="LHXQ01000001">
    <property type="protein sequence ID" value="KXA95577.1"/>
    <property type="molecule type" value="Genomic_DNA"/>
</dbReference>
<dbReference type="Pfam" id="PF26277">
    <property type="entry name" value="DUF8076"/>
    <property type="match status" value="1"/>
</dbReference>